<dbReference type="Gene3D" id="3.50.50.60">
    <property type="entry name" value="FAD/NAD(P)-binding domain"/>
    <property type="match status" value="1"/>
</dbReference>
<gene>
    <name evidence="6" type="ORF">AWW68_13795</name>
</gene>
<comment type="caution">
    <text evidence="6">The sequence shown here is derived from an EMBL/GenBank/DDBJ whole genome shotgun (WGS) entry which is preliminary data.</text>
</comment>
<dbReference type="Proteomes" id="UP000075606">
    <property type="component" value="Unassembled WGS sequence"/>
</dbReference>
<evidence type="ECO:0000256" key="1">
    <source>
        <dbReference type="ARBA" id="ARBA00001974"/>
    </source>
</evidence>
<proteinExistence type="predicted"/>
<dbReference type="SUPFAM" id="SSF160996">
    <property type="entry name" value="HI0933 insert domain-like"/>
    <property type="match status" value="1"/>
</dbReference>
<dbReference type="Gene3D" id="1.10.8.260">
    <property type="entry name" value="HI0933 insert domain-like"/>
    <property type="match status" value="1"/>
</dbReference>
<evidence type="ECO:0000313" key="7">
    <source>
        <dbReference type="Proteomes" id="UP000075606"/>
    </source>
</evidence>
<dbReference type="Gene3D" id="2.40.30.10">
    <property type="entry name" value="Translation factors"/>
    <property type="match status" value="1"/>
</dbReference>
<dbReference type="PANTHER" id="PTHR42887:SF2">
    <property type="entry name" value="OS12G0638800 PROTEIN"/>
    <property type="match status" value="1"/>
</dbReference>
<keyword evidence="7" id="KW-1185">Reference proteome</keyword>
<dbReference type="EMBL" id="LRPC01000028">
    <property type="protein sequence ID" value="KYG74304.1"/>
    <property type="molecule type" value="Genomic_DNA"/>
</dbReference>
<sequence length="407" mass="45171">MNTTKKVAVIGGGAAGFFAAISCKTHHPEAQVFIIEKTSKLLAKVMISGGGRCNVTNGFEGISGFAKHYPRGEKQLKKAFGQFNSKDTIEWFENRGVALKTEPDGRMFPTTDQSQTIINCLMQECKRLGVQIRTSSQVQEIVSHEDSIELVINGTKEIFQSVIIATGGQPKKEGFQWLKDLGHQIIEPVPSLFTFNMPKNPITKLMGLSVPNATVRIQGTKLEQSGPLLITHWGMSGPAVLKTSAWGARTLNELNYQFVAHVNWLGSSKDFEVKEQIDLVRQNSPKKLLKNLCPFELPQRFWEFQLNKCEVDLEKPWAEVSKKHINKLIEVLVNDQYPVSGKTTFKEEFVTAGGIDLAEVDFSSMQSRVVNNLYFAGEVLNIDGVTGGFNFQAAWTTGYIAGKHCLA</sequence>
<dbReference type="Pfam" id="PF22780">
    <property type="entry name" value="HI0933_like_1st"/>
    <property type="match status" value="1"/>
</dbReference>
<dbReference type="Pfam" id="PF03486">
    <property type="entry name" value="HI0933_like"/>
    <property type="match status" value="1"/>
</dbReference>
<dbReference type="PRINTS" id="PR00368">
    <property type="entry name" value="FADPNR"/>
</dbReference>
<dbReference type="PROSITE" id="PS51257">
    <property type="entry name" value="PROKAR_LIPOPROTEIN"/>
    <property type="match status" value="1"/>
</dbReference>
<dbReference type="InterPro" id="IPR036188">
    <property type="entry name" value="FAD/NAD-bd_sf"/>
</dbReference>
<dbReference type="AlphaFoldDB" id="A0A150X6I6"/>
<protein>
    <submittedName>
        <fullName evidence="6">Flavoprotein</fullName>
    </submittedName>
</protein>
<dbReference type="PRINTS" id="PR00411">
    <property type="entry name" value="PNDRDTASEI"/>
</dbReference>
<evidence type="ECO:0000256" key="3">
    <source>
        <dbReference type="ARBA" id="ARBA00022827"/>
    </source>
</evidence>
<comment type="cofactor">
    <cofactor evidence="1">
        <name>FAD</name>
        <dbReference type="ChEBI" id="CHEBI:57692"/>
    </cofactor>
</comment>
<reference evidence="6 7" key="1">
    <citation type="submission" date="2016-01" db="EMBL/GenBank/DDBJ databases">
        <title>Genome sequencing of Roseivirga spongicola UST030701-084.</title>
        <authorList>
            <person name="Selvaratnam C."/>
            <person name="Thevarajoo S."/>
            <person name="Goh K.M."/>
            <person name="Ee R."/>
            <person name="Chan K.-G."/>
            <person name="Chong C.S."/>
        </authorList>
    </citation>
    <scope>NUCLEOTIDE SEQUENCE [LARGE SCALE GENOMIC DNA]</scope>
    <source>
        <strain evidence="6 7">UST030701-084</strain>
    </source>
</reference>
<keyword evidence="2" id="KW-0285">Flavoprotein</keyword>
<dbReference type="OrthoDB" id="9773233at2"/>
<evidence type="ECO:0000259" key="4">
    <source>
        <dbReference type="Pfam" id="PF03486"/>
    </source>
</evidence>
<evidence type="ECO:0000313" key="6">
    <source>
        <dbReference type="EMBL" id="KYG74304.1"/>
    </source>
</evidence>
<organism evidence="6 7">
    <name type="scientific">Roseivirga spongicola</name>
    <dbReference type="NCBI Taxonomy" id="333140"/>
    <lineage>
        <taxon>Bacteria</taxon>
        <taxon>Pseudomonadati</taxon>
        <taxon>Bacteroidota</taxon>
        <taxon>Cytophagia</taxon>
        <taxon>Cytophagales</taxon>
        <taxon>Roseivirgaceae</taxon>
        <taxon>Roseivirga</taxon>
    </lineage>
</organism>
<dbReference type="STRING" id="333140.AWW68_13795"/>
<dbReference type="InterPro" id="IPR057661">
    <property type="entry name" value="RsdA/BaiN/AoA(So)_Rossmann"/>
</dbReference>
<accession>A0A150X6I6</accession>
<evidence type="ECO:0000256" key="2">
    <source>
        <dbReference type="ARBA" id="ARBA00022630"/>
    </source>
</evidence>
<keyword evidence="3" id="KW-0274">FAD</keyword>
<feature type="domain" description="RsdA/BaiN/AoA(So)-like Rossmann fold-like" evidence="4">
    <location>
        <begin position="6"/>
        <end position="403"/>
    </location>
</feature>
<evidence type="ECO:0000259" key="5">
    <source>
        <dbReference type="Pfam" id="PF22780"/>
    </source>
</evidence>
<dbReference type="InterPro" id="IPR023166">
    <property type="entry name" value="BaiN-like_dom_sf"/>
</dbReference>
<feature type="domain" description="RsdA/BaiN/AoA(So)-like insert" evidence="5">
    <location>
        <begin position="189"/>
        <end position="350"/>
    </location>
</feature>
<dbReference type="SUPFAM" id="SSF51905">
    <property type="entry name" value="FAD/NAD(P)-binding domain"/>
    <property type="match status" value="1"/>
</dbReference>
<name>A0A150X6I6_9BACT</name>
<dbReference type="InterPro" id="IPR055178">
    <property type="entry name" value="RsdA/BaiN/AoA(So)-like_dom"/>
</dbReference>
<dbReference type="PANTHER" id="PTHR42887">
    <property type="entry name" value="OS12G0638800 PROTEIN"/>
    <property type="match status" value="1"/>
</dbReference>
<dbReference type="NCBIfam" id="TIGR00275">
    <property type="entry name" value="aminoacetone oxidase family FAD-binding enzyme"/>
    <property type="match status" value="1"/>
</dbReference>
<dbReference type="InterPro" id="IPR004792">
    <property type="entry name" value="BaiN-like"/>
</dbReference>